<evidence type="ECO:0000259" key="3">
    <source>
        <dbReference type="Pfam" id="PF06094"/>
    </source>
</evidence>
<protein>
    <recommendedName>
        <fullName evidence="2">Putative gamma-glutamylcyclotransferase</fullName>
    </recommendedName>
</protein>
<sequence length="155" mass="17345">MAHVFVYGTLLEPTMMQAVVGRLVASQPATLLKYVRSQLTGCYYPGMVPSDYHQVTGAVYCDLTDAELARLDYFEGPEYLRATVQPVLGESNQVVSAEAYLLQPSEQSRMLHLDWDVQHFRQSNLQEFLEVARATMRRYESGDAASVPPHGDSTP</sequence>
<name>A0A518AJ37_9BACT</name>
<feature type="domain" description="Gamma-glutamylcyclotransferase AIG2-like" evidence="3">
    <location>
        <begin position="4"/>
        <end position="116"/>
    </location>
</feature>
<dbReference type="InterPro" id="IPR036568">
    <property type="entry name" value="GGCT-like_sf"/>
</dbReference>
<evidence type="ECO:0000313" key="5">
    <source>
        <dbReference type="Proteomes" id="UP000315750"/>
    </source>
</evidence>
<dbReference type="EMBL" id="CP036278">
    <property type="protein sequence ID" value="QDU54741.1"/>
    <property type="molecule type" value="Genomic_DNA"/>
</dbReference>
<dbReference type="Gene3D" id="3.10.490.10">
    <property type="entry name" value="Gamma-glutamyl cyclotransferase-like"/>
    <property type="match status" value="1"/>
</dbReference>
<dbReference type="AlphaFoldDB" id="A0A518AJ37"/>
<organism evidence="4 5">
    <name type="scientific">Aeoliella mucimassa</name>
    <dbReference type="NCBI Taxonomy" id="2527972"/>
    <lineage>
        <taxon>Bacteria</taxon>
        <taxon>Pseudomonadati</taxon>
        <taxon>Planctomycetota</taxon>
        <taxon>Planctomycetia</taxon>
        <taxon>Pirellulales</taxon>
        <taxon>Lacipirellulaceae</taxon>
        <taxon>Aeoliella</taxon>
    </lineage>
</organism>
<dbReference type="InterPro" id="IPR009288">
    <property type="entry name" value="AIG2-like_dom"/>
</dbReference>
<dbReference type="RefSeq" id="WP_145245676.1">
    <property type="nucleotide sequence ID" value="NZ_CP036278.1"/>
</dbReference>
<dbReference type="OrthoDB" id="279154at2"/>
<gene>
    <name evidence="4" type="ORF">Pan181_09240</name>
</gene>
<dbReference type="PANTHER" id="PTHR31544">
    <property type="entry name" value="AIG2-LIKE PROTEIN D"/>
    <property type="match status" value="1"/>
</dbReference>
<evidence type="ECO:0000313" key="4">
    <source>
        <dbReference type="EMBL" id="QDU54741.1"/>
    </source>
</evidence>
<keyword evidence="5" id="KW-1185">Reference proteome</keyword>
<dbReference type="KEGG" id="amuc:Pan181_09240"/>
<proteinExistence type="predicted"/>
<dbReference type="Proteomes" id="UP000315750">
    <property type="component" value="Chromosome"/>
</dbReference>
<dbReference type="CDD" id="cd06661">
    <property type="entry name" value="GGCT_like"/>
    <property type="match status" value="1"/>
</dbReference>
<accession>A0A518AJ37</accession>
<dbReference type="Pfam" id="PF06094">
    <property type="entry name" value="GGACT"/>
    <property type="match status" value="1"/>
</dbReference>
<evidence type="ECO:0000256" key="2">
    <source>
        <dbReference type="ARBA" id="ARBA00030602"/>
    </source>
</evidence>
<evidence type="ECO:0000256" key="1">
    <source>
        <dbReference type="ARBA" id="ARBA00022679"/>
    </source>
</evidence>
<dbReference type="InterPro" id="IPR013024">
    <property type="entry name" value="GGCT-like"/>
</dbReference>
<keyword evidence="1" id="KW-0808">Transferase</keyword>
<dbReference type="SUPFAM" id="SSF110857">
    <property type="entry name" value="Gamma-glutamyl cyclotransferase-like"/>
    <property type="match status" value="1"/>
</dbReference>
<dbReference type="InterPro" id="IPR045038">
    <property type="entry name" value="AIG2-like"/>
</dbReference>
<dbReference type="PANTHER" id="PTHR31544:SF2">
    <property type="entry name" value="AIG2-LIKE PROTEIN D"/>
    <property type="match status" value="1"/>
</dbReference>
<reference evidence="4 5" key="1">
    <citation type="submission" date="2019-02" db="EMBL/GenBank/DDBJ databases">
        <title>Deep-cultivation of Planctomycetes and their phenomic and genomic characterization uncovers novel biology.</title>
        <authorList>
            <person name="Wiegand S."/>
            <person name="Jogler M."/>
            <person name="Boedeker C."/>
            <person name="Pinto D."/>
            <person name="Vollmers J."/>
            <person name="Rivas-Marin E."/>
            <person name="Kohn T."/>
            <person name="Peeters S.H."/>
            <person name="Heuer A."/>
            <person name="Rast P."/>
            <person name="Oberbeckmann S."/>
            <person name="Bunk B."/>
            <person name="Jeske O."/>
            <person name="Meyerdierks A."/>
            <person name="Storesund J.E."/>
            <person name="Kallscheuer N."/>
            <person name="Luecker S."/>
            <person name="Lage O.M."/>
            <person name="Pohl T."/>
            <person name="Merkel B.J."/>
            <person name="Hornburger P."/>
            <person name="Mueller R.-W."/>
            <person name="Bruemmer F."/>
            <person name="Labrenz M."/>
            <person name="Spormann A.M."/>
            <person name="Op den Camp H."/>
            <person name="Overmann J."/>
            <person name="Amann R."/>
            <person name="Jetten M.S.M."/>
            <person name="Mascher T."/>
            <person name="Medema M.H."/>
            <person name="Devos D.P."/>
            <person name="Kaster A.-K."/>
            <person name="Ovreas L."/>
            <person name="Rohde M."/>
            <person name="Galperin M.Y."/>
            <person name="Jogler C."/>
        </authorList>
    </citation>
    <scope>NUCLEOTIDE SEQUENCE [LARGE SCALE GENOMIC DNA]</scope>
    <source>
        <strain evidence="4 5">Pan181</strain>
    </source>
</reference>
<dbReference type="GO" id="GO:0016740">
    <property type="term" value="F:transferase activity"/>
    <property type="evidence" value="ECO:0007669"/>
    <property type="project" value="UniProtKB-KW"/>
</dbReference>